<organism evidence="1 2">
    <name type="scientific">Roseofilum reptotaenium AO1-A</name>
    <dbReference type="NCBI Taxonomy" id="1925591"/>
    <lineage>
        <taxon>Bacteria</taxon>
        <taxon>Bacillati</taxon>
        <taxon>Cyanobacteriota</taxon>
        <taxon>Cyanophyceae</taxon>
        <taxon>Desertifilales</taxon>
        <taxon>Desertifilaceae</taxon>
        <taxon>Roseofilum</taxon>
    </lineage>
</organism>
<name>A0A1L9QPI6_9CYAN</name>
<evidence type="ECO:0000313" key="2">
    <source>
        <dbReference type="Proteomes" id="UP000183940"/>
    </source>
</evidence>
<comment type="caution">
    <text evidence="1">The sequence shown here is derived from an EMBL/GenBank/DDBJ whole genome shotgun (WGS) entry which is preliminary data.</text>
</comment>
<dbReference type="Proteomes" id="UP000183940">
    <property type="component" value="Unassembled WGS sequence"/>
</dbReference>
<dbReference type="EMBL" id="MLAW01000029">
    <property type="protein sequence ID" value="OJJ24507.1"/>
    <property type="molecule type" value="Genomic_DNA"/>
</dbReference>
<evidence type="ECO:0000313" key="1">
    <source>
        <dbReference type="EMBL" id="OJJ24507.1"/>
    </source>
</evidence>
<gene>
    <name evidence="1" type="ORF">BI308_15960</name>
</gene>
<accession>A0A1L9QPI6</accession>
<reference evidence="1" key="1">
    <citation type="submission" date="2016-10" db="EMBL/GenBank/DDBJ databases">
        <title>CRISPR-Cas defence system in Roseofilum reptotaenium: evidence of a bacteriophage-cyanobacterium arms race in the coral black band disease.</title>
        <authorList>
            <person name="Buerger P."/>
            <person name="Wood-Charlson E.M."/>
            <person name="Weynberg K.D."/>
            <person name="Willis B."/>
            <person name="Van Oppen M.J."/>
        </authorList>
    </citation>
    <scope>NUCLEOTIDE SEQUENCE [LARGE SCALE GENOMIC DNA]</scope>
    <source>
        <strain evidence="1">AO1-A</strain>
    </source>
</reference>
<dbReference type="AlphaFoldDB" id="A0A1L9QPI6"/>
<sequence length="75" mass="9028">MPEQLKAKSKFVLPHKRETLEEQIDKNKEALALLKQWIEEEPSSEEVRDREQYWQTVKEIIDGERSSGFKLYHQQ</sequence>
<keyword evidence="2" id="KW-1185">Reference proteome</keyword>
<proteinExistence type="predicted"/>
<protein>
    <submittedName>
        <fullName evidence="1">Uncharacterized protein</fullName>
    </submittedName>
</protein>